<organism evidence="5 6">
    <name type="scientific">Aureispira anguillae</name>
    <dbReference type="NCBI Taxonomy" id="2864201"/>
    <lineage>
        <taxon>Bacteria</taxon>
        <taxon>Pseudomonadati</taxon>
        <taxon>Bacteroidota</taxon>
        <taxon>Saprospiria</taxon>
        <taxon>Saprospirales</taxon>
        <taxon>Saprospiraceae</taxon>
        <taxon>Aureispira</taxon>
    </lineage>
</organism>
<dbReference type="AlphaFoldDB" id="A0A915YI97"/>
<evidence type="ECO:0000313" key="6">
    <source>
        <dbReference type="Proteomes" id="UP001060919"/>
    </source>
</evidence>
<name>A0A915YI97_9BACT</name>
<reference evidence="5" key="1">
    <citation type="submission" date="2022-09" db="EMBL/GenBank/DDBJ databases">
        <title>Aureispira anguillicida sp. nov., isolated from Leptocephalus of Japanese eel Anguilla japonica.</title>
        <authorList>
            <person name="Yuasa K."/>
            <person name="Mekata T."/>
            <person name="Ikunari K."/>
        </authorList>
    </citation>
    <scope>NUCLEOTIDE SEQUENCE</scope>
    <source>
        <strain evidence="5">EL160426</strain>
    </source>
</reference>
<dbReference type="RefSeq" id="WP_264788952.1">
    <property type="nucleotide sequence ID" value="NZ_AP026867.1"/>
</dbReference>
<proteinExistence type="predicted"/>
<feature type="domain" description="HTH araC/xylS-type" evidence="4">
    <location>
        <begin position="71"/>
        <end position="175"/>
    </location>
</feature>
<dbReference type="InterPro" id="IPR018060">
    <property type="entry name" value="HTH_AraC"/>
</dbReference>
<keyword evidence="6" id="KW-1185">Reference proteome</keyword>
<evidence type="ECO:0000256" key="3">
    <source>
        <dbReference type="ARBA" id="ARBA00023163"/>
    </source>
</evidence>
<dbReference type="Gene3D" id="1.10.10.60">
    <property type="entry name" value="Homeodomain-like"/>
    <property type="match status" value="1"/>
</dbReference>
<keyword evidence="2" id="KW-0238">DNA-binding</keyword>
<evidence type="ECO:0000256" key="1">
    <source>
        <dbReference type="ARBA" id="ARBA00023015"/>
    </source>
</evidence>
<dbReference type="GO" id="GO:0043565">
    <property type="term" value="F:sequence-specific DNA binding"/>
    <property type="evidence" value="ECO:0007669"/>
    <property type="project" value="InterPro"/>
</dbReference>
<accession>A0A915YI97</accession>
<dbReference type="PANTHER" id="PTHR43280">
    <property type="entry name" value="ARAC-FAMILY TRANSCRIPTIONAL REGULATOR"/>
    <property type="match status" value="1"/>
</dbReference>
<dbReference type="SUPFAM" id="SSF46689">
    <property type="entry name" value="Homeodomain-like"/>
    <property type="match status" value="1"/>
</dbReference>
<dbReference type="EMBL" id="AP026867">
    <property type="protein sequence ID" value="BDS13697.1"/>
    <property type="molecule type" value="Genomic_DNA"/>
</dbReference>
<dbReference type="Pfam" id="PF12833">
    <property type="entry name" value="HTH_18"/>
    <property type="match status" value="1"/>
</dbReference>
<protein>
    <submittedName>
        <fullName evidence="5">AraC family transcriptional regulator</fullName>
    </submittedName>
</protein>
<evidence type="ECO:0000256" key="2">
    <source>
        <dbReference type="ARBA" id="ARBA00023125"/>
    </source>
</evidence>
<gene>
    <name evidence="5" type="ORF">AsAng_0044380</name>
</gene>
<dbReference type="PROSITE" id="PS00041">
    <property type="entry name" value="HTH_ARAC_FAMILY_1"/>
    <property type="match status" value="1"/>
</dbReference>
<dbReference type="InterPro" id="IPR009057">
    <property type="entry name" value="Homeodomain-like_sf"/>
</dbReference>
<keyword evidence="1" id="KW-0805">Transcription regulation</keyword>
<evidence type="ECO:0000259" key="4">
    <source>
        <dbReference type="PROSITE" id="PS01124"/>
    </source>
</evidence>
<dbReference type="InterPro" id="IPR018062">
    <property type="entry name" value="HTH_AraC-typ_CS"/>
</dbReference>
<dbReference type="PROSITE" id="PS01124">
    <property type="entry name" value="HTH_ARAC_FAMILY_2"/>
    <property type="match status" value="1"/>
</dbReference>
<keyword evidence="3" id="KW-0804">Transcription</keyword>
<evidence type="ECO:0000313" key="5">
    <source>
        <dbReference type="EMBL" id="BDS13697.1"/>
    </source>
</evidence>
<dbReference type="GO" id="GO:0003700">
    <property type="term" value="F:DNA-binding transcription factor activity"/>
    <property type="evidence" value="ECO:0007669"/>
    <property type="project" value="InterPro"/>
</dbReference>
<sequence length="186" mass="21537">MKIYVKNMVCRRCKIVVKAVLDQLKINYVAINLGEIELAGDLTKGERKLLVDEFKLVGFELINDEKSKTIERIKTLIIDLVHHQNNQLTYPLSEYLSKDLLQSYAALSSLFSEVEQQTIEQFYIAQKIERVKELLVYGELTLSQIALDLNYSSTGHLSSQFKKVTGFTPTYFKQLKDKKRKQIEEL</sequence>
<dbReference type="PANTHER" id="PTHR43280:SF2">
    <property type="entry name" value="HTH-TYPE TRANSCRIPTIONAL REGULATOR EXSA"/>
    <property type="match status" value="1"/>
</dbReference>
<dbReference type="KEGG" id="aup:AsAng_0044380"/>
<dbReference type="SMART" id="SM00342">
    <property type="entry name" value="HTH_ARAC"/>
    <property type="match status" value="1"/>
</dbReference>
<dbReference type="Proteomes" id="UP001060919">
    <property type="component" value="Chromosome"/>
</dbReference>